<evidence type="ECO:0000313" key="3">
    <source>
        <dbReference type="EMBL" id="RBP46991.1"/>
    </source>
</evidence>
<evidence type="ECO:0000313" key="4">
    <source>
        <dbReference type="Proteomes" id="UP000253083"/>
    </source>
</evidence>
<keyword evidence="4" id="KW-1185">Reference proteome</keyword>
<gene>
    <name evidence="3" type="ORF">DFR28_1162</name>
</gene>
<name>A0A395JJW1_9GAMM</name>
<dbReference type="OrthoDB" id="13503at2"/>
<keyword evidence="1" id="KW-0812">Transmembrane</keyword>
<organism evidence="3 4">
    <name type="scientific">Arenicella xantha</name>
    <dbReference type="NCBI Taxonomy" id="644221"/>
    <lineage>
        <taxon>Bacteria</taxon>
        <taxon>Pseudomonadati</taxon>
        <taxon>Pseudomonadota</taxon>
        <taxon>Gammaproteobacteria</taxon>
        <taxon>Arenicellales</taxon>
        <taxon>Arenicellaceae</taxon>
        <taxon>Arenicella</taxon>
    </lineage>
</organism>
<reference evidence="3 4" key="1">
    <citation type="submission" date="2018-06" db="EMBL/GenBank/DDBJ databases">
        <title>Genomic Encyclopedia of Type Strains, Phase IV (KMG-IV): sequencing the most valuable type-strain genomes for metagenomic binning, comparative biology and taxonomic classification.</title>
        <authorList>
            <person name="Goeker M."/>
        </authorList>
    </citation>
    <scope>NUCLEOTIDE SEQUENCE [LARGE SCALE GENOMIC DNA]</scope>
    <source>
        <strain evidence="3 4">DSM 24032</strain>
    </source>
</reference>
<dbReference type="AlphaFoldDB" id="A0A395JJW1"/>
<proteinExistence type="predicted"/>
<keyword evidence="1" id="KW-0472">Membrane</keyword>
<evidence type="ECO:0000259" key="2">
    <source>
        <dbReference type="Pfam" id="PF12158"/>
    </source>
</evidence>
<comment type="caution">
    <text evidence="3">The sequence shown here is derived from an EMBL/GenBank/DDBJ whole genome shotgun (WGS) entry which is preliminary data.</text>
</comment>
<dbReference type="Proteomes" id="UP000253083">
    <property type="component" value="Unassembled WGS sequence"/>
</dbReference>
<feature type="transmembrane region" description="Helical" evidence="1">
    <location>
        <begin position="6"/>
        <end position="24"/>
    </location>
</feature>
<dbReference type="InParanoid" id="A0A395JJW1"/>
<keyword evidence="1" id="KW-1133">Transmembrane helix</keyword>
<dbReference type="EMBL" id="QNRT01000016">
    <property type="protein sequence ID" value="RBP46991.1"/>
    <property type="molecule type" value="Genomic_DNA"/>
</dbReference>
<evidence type="ECO:0000256" key="1">
    <source>
        <dbReference type="SAM" id="Phobius"/>
    </source>
</evidence>
<feature type="transmembrane region" description="Helical" evidence="1">
    <location>
        <begin position="126"/>
        <end position="147"/>
    </location>
</feature>
<protein>
    <submittedName>
        <fullName evidence="3">Uncharacterized protein DUF3592</fullName>
    </submittedName>
</protein>
<dbReference type="RefSeq" id="WP_113956039.1">
    <property type="nucleotide sequence ID" value="NZ_QNRT01000016.1"/>
</dbReference>
<dbReference type="Pfam" id="PF12158">
    <property type="entry name" value="DUF3592"/>
    <property type="match status" value="1"/>
</dbReference>
<feature type="domain" description="DUF3592" evidence="2">
    <location>
        <begin position="35"/>
        <end position="120"/>
    </location>
</feature>
<accession>A0A395JJW1</accession>
<sequence length="162" mass="18787">MGGIFSFFLIGVIFFTSYCVWSCMNSYRASRWATVEGKVIKSADRLRLKKGGNADFRKLIEYQYAVNGKTYINSRIGYGLKGSSNYDEVSAILSRAQYNPAITIRYNPYYPEQSALIFGFHKGIKYLVIFISIWDGFFFIYSFTTWYSGKYDISYIGFLLKY</sequence>
<dbReference type="InterPro" id="IPR021994">
    <property type="entry name" value="DUF3592"/>
</dbReference>